<accession>A0A7Y9XV13</accession>
<dbReference type="InterPro" id="IPR022061">
    <property type="entry name" value="DUF3617"/>
</dbReference>
<feature type="chain" id="PRO_5030834498" description="DUF3617 domain-containing protein" evidence="1">
    <location>
        <begin position="23"/>
        <end position="186"/>
    </location>
</feature>
<dbReference type="Pfam" id="PF12276">
    <property type="entry name" value="DUF3617"/>
    <property type="match status" value="1"/>
</dbReference>
<dbReference type="AlphaFoldDB" id="A0A7Y9XV13"/>
<reference evidence="2 3" key="1">
    <citation type="submission" date="2020-07" db="EMBL/GenBank/DDBJ databases">
        <title>Genomic Encyclopedia of Type Strains, Phase IV (KMG-IV): sequencing the most valuable type-strain genomes for metagenomic binning, comparative biology and taxonomic classification.</title>
        <authorList>
            <person name="Goeker M."/>
        </authorList>
    </citation>
    <scope>NUCLEOTIDE SEQUENCE [LARGE SCALE GENOMIC DNA]</scope>
    <source>
        <strain evidence="2 3">DSM 29043</strain>
    </source>
</reference>
<dbReference type="EMBL" id="JACBZF010000002">
    <property type="protein sequence ID" value="NYH95037.1"/>
    <property type="molecule type" value="Genomic_DNA"/>
</dbReference>
<protein>
    <recommendedName>
        <fullName evidence="4">DUF3617 domain-containing protein</fullName>
    </recommendedName>
</protein>
<proteinExistence type="predicted"/>
<dbReference type="Proteomes" id="UP000522081">
    <property type="component" value="Unassembled WGS sequence"/>
</dbReference>
<organism evidence="2 3">
    <name type="scientific">Novosphingobium marinum</name>
    <dbReference type="NCBI Taxonomy" id="1514948"/>
    <lineage>
        <taxon>Bacteria</taxon>
        <taxon>Pseudomonadati</taxon>
        <taxon>Pseudomonadota</taxon>
        <taxon>Alphaproteobacteria</taxon>
        <taxon>Sphingomonadales</taxon>
        <taxon>Sphingomonadaceae</taxon>
        <taxon>Novosphingobium</taxon>
    </lineage>
</organism>
<gene>
    <name evidence="2" type="ORF">FHS75_001356</name>
</gene>
<evidence type="ECO:0008006" key="4">
    <source>
        <dbReference type="Google" id="ProtNLM"/>
    </source>
</evidence>
<feature type="signal peptide" evidence="1">
    <location>
        <begin position="1"/>
        <end position="22"/>
    </location>
</feature>
<sequence length="186" mass="19982">MTSTFRLAVLAIAGTLVLSACGQGQEEQAVVAKNESAESVANKVAASNVRPNPGRWESRMTIEKMEMPGLPPEAQKMMKQHMGATQTFATCLTPEEAAKPDADFFQKDASDCNYERFAMADGKIDAKMTCSANGQVQNMTMNGTYSQESYNIRVSADGEAQAGMPMSMAMTIESQRVGDCNGSEQG</sequence>
<dbReference type="PROSITE" id="PS51257">
    <property type="entry name" value="PROKAR_LIPOPROTEIN"/>
    <property type="match status" value="1"/>
</dbReference>
<evidence type="ECO:0000256" key="1">
    <source>
        <dbReference type="SAM" id="SignalP"/>
    </source>
</evidence>
<comment type="caution">
    <text evidence="2">The sequence shown here is derived from an EMBL/GenBank/DDBJ whole genome shotgun (WGS) entry which is preliminary data.</text>
</comment>
<keyword evidence="1" id="KW-0732">Signal</keyword>
<name>A0A7Y9XV13_9SPHN</name>
<evidence type="ECO:0000313" key="3">
    <source>
        <dbReference type="Proteomes" id="UP000522081"/>
    </source>
</evidence>
<keyword evidence="3" id="KW-1185">Reference proteome</keyword>
<evidence type="ECO:0000313" key="2">
    <source>
        <dbReference type="EMBL" id="NYH95037.1"/>
    </source>
</evidence>
<dbReference type="RefSeq" id="WP_179406933.1">
    <property type="nucleotide sequence ID" value="NZ_BMGF01000002.1"/>
</dbReference>